<dbReference type="InterPro" id="IPR051927">
    <property type="entry name" value="Zn_Chap_cDPG_Synth"/>
</dbReference>
<sequence>MSVMRLTVVSSLDALCRHQACDMLASAYPEAVLMLHDLLEDGLLVRRSIQPGTPPQWGETRLEHPCPSCAIRLDIVPAVQQARDAGVEHLVLGLPPALPAAAVVRALRGGARRSVVLHAVVLACSPSAVEDQIWDRHTLFESGYLALPDDERTPGEFLMEELASIDTVLLADPNVVPADPPASARGLQLLRELAPHARTTDRATDIESLQRDVAASSSQGEPDESSSAGGTPGGDPASPFTTVIHQLHRPLHPERFHQALRSLAQGCCRLRGQLWMEPAPECRILLRGAGPRIWLENAGPWPAYLDFPSPGASAARDTNAAVRAIADAGHPSTVISATGEGPDSAEITRLLADCQLTEDEMKSGFTALADPFGLHTTHDIDSRRAS</sequence>
<evidence type="ECO:0000259" key="2">
    <source>
        <dbReference type="SMART" id="SM00833"/>
    </source>
</evidence>
<dbReference type="Proteomes" id="UP000256727">
    <property type="component" value="Unassembled WGS sequence"/>
</dbReference>
<name>A0A3D9L7N9_9MICC</name>
<dbReference type="InterPro" id="IPR011629">
    <property type="entry name" value="CobW-like_C"/>
</dbReference>
<dbReference type="EMBL" id="QREH01000001">
    <property type="protein sequence ID" value="REE02369.1"/>
    <property type="molecule type" value="Genomic_DNA"/>
</dbReference>
<gene>
    <name evidence="3" type="ORF">C8E99_0137</name>
</gene>
<dbReference type="AlphaFoldDB" id="A0A3D9L7N9"/>
<keyword evidence="4" id="KW-1185">Reference proteome</keyword>
<accession>A0A3D9L7N9</accession>
<dbReference type="SUPFAM" id="SSF90002">
    <property type="entry name" value="Hypothetical protein YjiA, C-terminal domain"/>
    <property type="match status" value="1"/>
</dbReference>
<reference evidence="3 4" key="1">
    <citation type="submission" date="2018-07" db="EMBL/GenBank/DDBJ databases">
        <title>Sequencing the genomes of 1000 actinobacteria strains.</title>
        <authorList>
            <person name="Klenk H.-P."/>
        </authorList>
    </citation>
    <scope>NUCLEOTIDE SEQUENCE [LARGE SCALE GENOMIC DNA]</scope>
    <source>
        <strain evidence="3 4">DSM 14442</strain>
    </source>
</reference>
<evidence type="ECO:0000313" key="4">
    <source>
        <dbReference type="Proteomes" id="UP000256727"/>
    </source>
</evidence>
<evidence type="ECO:0000256" key="1">
    <source>
        <dbReference type="SAM" id="MobiDB-lite"/>
    </source>
</evidence>
<dbReference type="PANTHER" id="PTHR43603">
    <property type="entry name" value="COBW DOMAIN-CONTAINING PROTEIN DDB_G0274527"/>
    <property type="match status" value="1"/>
</dbReference>
<feature type="region of interest" description="Disordered" evidence="1">
    <location>
        <begin position="198"/>
        <end position="241"/>
    </location>
</feature>
<feature type="compositionally biased region" description="Basic and acidic residues" evidence="1">
    <location>
        <begin position="198"/>
        <end position="210"/>
    </location>
</feature>
<protein>
    <submittedName>
        <fullName evidence="3">G3E family GTPase</fullName>
    </submittedName>
</protein>
<proteinExistence type="predicted"/>
<comment type="caution">
    <text evidence="3">The sequence shown here is derived from an EMBL/GenBank/DDBJ whole genome shotgun (WGS) entry which is preliminary data.</text>
</comment>
<dbReference type="SMART" id="SM00833">
    <property type="entry name" value="CobW_C"/>
    <property type="match status" value="1"/>
</dbReference>
<evidence type="ECO:0000313" key="3">
    <source>
        <dbReference type="EMBL" id="REE02369.1"/>
    </source>
</evidence>
<dbReference type="Pfam" id="PF07683">
    <property type="entry name" value="CobW_C"/>
    <property type="match status" value="1"/>
</dbReference>
<dbReference type="PANTHER" id="PTHR43603:SF1">
    <property type="entry name" value="ZINC-REGULATED GTPASE METALLOPROTEIN ACTIVATOR 1"/>
    <property type="match status" value="1"/>
</dbReference>
<organism evidence="3 4">
    <name type="scientific">Citricoccus muralis</name>
    <dbReference type="NCBI Taxonomy" id="169134"/>
    <lineage>
        <taxon>Bacteria</taxon>
        <taxon>Bacillati</taxon>
        <taxon>Actinomycetota</taxon>
        <taxon>Actinomycetes</taxon>
        <taxon>Micrococcales</taxon>
        <taxon>Micrococcaceae</taxon>
        <taxon>Citricoccus</taxon>
    </lineage>
</organism>
<feature type="domain" description="CobW C-terminal" evidence="2">
    <location>
        <begin position="240"/>
        <end position="355"/>
    </location>
</feature>